<gene>
    <name evidence="2" type="ORF">RJT34_03906</name>
</gene>
<comment type="caution">
    <text evidence="2">The sequence shown here is derived from an EMBL/GenBank/DDBJ whole genome shotgun (WGS) entry which is preliminary data.</text>
</comment>
<evidence type="ECO:0000256" key="1">
    <source>
        <dbReference type="SAM" id="MobiDB-lite"/>
    </source>
</evidence>
<proteinExistence type="predicted"/>
<accession>A0AAN9Q5J4</accession>
<organism evidence="2 3">
    <name type="scientific">Clitoria ternatea</name>
    <name type="common">Butterfly pea</name>
    <dbReference type="NCBI Taxonomy" id="43366"/>
    <lineage>
        <taxon>Eukaryota</taxon>
        <taxon>Viridiplantae</taxon>
        <taxon>Streptophyta</taxon>
        <taxon>Embryophyta</taxon>
        <taxon>Tracheophyta</taxon>
        <taxon>Spermatophyta</taxon>
        <taxon>Magnoliopsida</taxon>
        <taxon>eudicotyledons</taxon>
        <taxon>Gunneridae</taxon>
        <taxon>Pentapetalae</taxon>
        <taxon>rosids</taxon>
        <taxon>fabids</taxon>
        <taxon>Fabales</taxon>
        <taxon>Fabaceae</taxon>
        <taxon>Papilionoideae</taxon>
        <taxon>50 kb inversion clade</taxon>
        <taxon>NPAAA clade</taxon>
        <taxon>indigoferoid/millettioid clade</taxon>
        <taxon>Phaseoleae</taxon>
        <taxon>Clitoria</taxon>
    </lineage>
</organism>
<protein>
    <recommendedName>
        <fullName evidence="4">Protein XRI1</fullName>
    </recommendedName>
</protein>
<reference evidence="2 3" key="1">
    <citation type="submission" date="2024-01" db="EMBL/GenBank/DDBJ databases">
        <title>The genomes of 5 underutilized Papilionoideae crops provide insights into root nodulation and disease resistance.</title>
        <authorList>
            <person name="Yuan L."/>
        </authorList>
    </citation>
    <scope>NUCLEOTIDE SEQUENCE [LARGE SCALE GENOMIC DNA]</scope>
    <source>
        <strain evidence="2">LY-2023</strain>
        <tissue evidence="2">Leaf</tissue>
    </source>
</reference>
<dbReference type="EMBL" id="JAYKXN010000001">
    <property type="protein sequence ID" value="KAK7319188.1"/>
    <property type="molecule type" value="Genomic_DNA"/>
</dbReference>
<keyword evidence="3" id="KW-1185">Reference proteome</keyword>
<evidence type="ECO:0000313" key="2">
    <source>
        <dbReference type="EMBL" id="KAK7319188.1"/>
    </source>
</evidence>
<dbReference type="Proteomes" id="UP001359559">
    <property type="component" value="Unassembled WGS sequence"/>
</dbReference>
<feature type="compositionally biased region" description="Low complexity" evidence="1">
    <location>
        <begin position="214"/>
        <end position="225"/>
    </location>
</feature>
<dbReference type="GO" id="GO:0007143">
    <property type="term" value="P:female meiotic nuclear division"/>
    <property type="evidence" value="ECO:0007669"/>
    <property type="project" value="InterPro"/>
</dbReference>
<dbReference type="PANTHER" id="PTHR33385:SF18">
    <property type="entry name" value="XRI1-LIKE PROTEIN"/>
    <property type="match status" value="1"/>
</dbReference>
<sequence>MITFSHCITSQQQQKMNHLDSLASTNTSSLYGSSLAWDYHNLGVLNADKMSLSTTFSFSPWITPNAYKTIATTASVCLFQCNAMIVDIQHAVPAAMEEERSTLSFSPQHSDFSTGYLEDALIESCERSKRRRLLSCASDEHSKSTFFEDLEQSFWNFNPIWHQPVENFSFYCMNQIERMCGFSDEHISTLRSRISEELPNILVAETKAPEETISASESPNSSSSSYKQPVTSKTTDPTVTPAGCNGDEMRKKKKKKVVYPFAMVKPGGREGDVTLNDINERILMPPTRPVRHPVGDFACRPCVSAEGPGLSGKAVVALTRIHTQGRGTITIIRTKG</sequence>
<dbReference type="InterPro" id="IPR039933">
    <property type="entry name" value="XRI1"/>
</dbReference>
<feature type="compositionally biased region" description="Polar residues" evidence="1">
    <location>
        <begin position="226"/>
        <end position="238"/>
    </location>
</feature>
<feature type="region of interest" description="Disordered" evidence="1">
    <location>
        <begin position="209"/>
        <end position="247"/>
    </location>
</feature>
<dbReference type="GO" id="GO:0007140">
    <property type="term" value="P:male meiotic nuclear division"/>
    <property type="evidence" value="ECO:0007669"/>
    <property type="project" value="InterPro"/>
</dbReference>
<evidence type="ECO:0000313" key="3">
    <source>
        <dbReference type="Proteomes" id="UP001359559"/>
    </source>
</evidence>
<evidence type="ECO:0008006" key="4">
    <source>
        <dbReference type="Google" id="ProtNLM"/>
    </source>
</evidence>
<dbReference type="PANTHER" id="PTHR33385">
    <property type="entry name" value="PROTEIN XRI1"/>
    <property type="match status" value="1"/>
</dbReference>
<name>A0AAN9Q5J4_CLITE</name>
<dbReference type="AlphaFoldDB" id="A0AAN9Q5J4"/>